<dbReference type="EMBL" id="JXCQ01000103">
    <property type="protein sequence ID" value="KIR16029.1"/>
    <property type="molecule type" value="Genomic_DNA"/>
</dbReference>
<keyword evidence="6" id="KW-0106">Calcium</keyword>
<evidence type="ECO:0000256" key="3">
    <source>
        <dbReference type="ARBA" id="ARBA00009490"/>
    </source>
</evidence>
<dbReference type="EC" id="3.4.24.40" evidence="8"/>
<evidence type="ECO:0000259" key="7">
    <source>
        <dbReference type="SMART" id="SM00235"/>
    </source>
</evidence>
<evidence type="ECO:0000313" key="8">
    <source>
        <dbReference type="EMBL" id="KIR16029.1"/>
    </source>
</evidence>
<evidence type="ECO:0000256" key="5">
    <source>
        <dbReference type="ARBA" id="ARBA00022737"/>
    </source>
</evidence>
<keyword evidence="5" id="KW-0677">Repeat</keyword>
<dbReference type="InterPro" id="IPR024079">
    <property type="entry name" value="MetalloPept_cat_dom_sf"/>
</dbReference>
<dbReference type="Pfam" id="PF00353">
    <property type="entry name" value="HemolysinCabind"/>
    <property type="match status" value="1"/>
</dbReference>
<feature type="domain" description="Peptidase metallopeptidase" evidence="7">
    <location>
        <begin position="55"/>
        <end position="228"/>
    </location>
</feature>
<dbReference type="AlphaFoldDB" id="A0A0D0T0T1"/>
<dbReference type="GO" id="GO:0008270">
    <property type="term" value="F:zinc ion binding"/>
    <property type="evidence" value="ECO:0007669"/>
    <property type="project" value="InterPro"/>
</dbReference>
<dbReference type="InterPro" id="IPR013858">
    <property type="entry name" value="Peptidase_M10B_C"/>
</dbReference>
<dbReference type="SMART" id="SM00235">
    <property type="entry name" value="ZnMc"/>
    <property type="match status" value="1"/>
</dbReference>
<sequence length="633" mass="68494">MNGIPPSPTPLRLSAARVSQYEPEEETDAGKSVKMSLDTFQAGRIISRNGAVWGDQNRDGHTTIYYKFGQHNYTDQHDINTNFTESQKNGLRLAMQSWSDIANVAYKEKPPKGEWVDDGKSGKDTRDAEATLSLLKRVNSHDPGGYAGIGTSHVGITFRYAGESTLPNTEFAGVAIHELGHHLGLPHPGNYNGRGSDYEKDAAYNEDTIAHSIMSYFSEKNNGYDFKGSVVRTPMMDDISASQRIYGANYNTRNTDTTYGFNSNTGREALTFKSSRDRPVLCIWDGGGNDTLDCSKFAADQQINLNEQTFSNVAGLKGNISIARGVTLENAVGGHGNDQILGNDADNRLTGGVGADQLTGGKGKDTFIYKDISDSTPEKPDLITDFVSGTDSFDLSAMLKKNGLKDLHFVSQFSGRAGEALLDFDEDRNLGRLKVDLSGKGRENFMVTTNGRIYPSDVLSTPSLHKTVDTSPPRFTPDGARTDGYVPPPPPPPLVLPPTVKFMTGTQGNDVLRGDHGDNNITGGAGADVLFGGAGKDIFIYEKASDSSVKRPDQILDFTTGIDKIDVSKALQAAGTDTLIFVEKFTGRIGETVIRYNAKNKESSLAVDMTGNGKADLHIVSRGQIKADDIISK</sequence>
<dbReference type="InterPro" id="IPR001343">
    <property type="entry name" value="Hemolysn_Ca-bd"/>
</dbReference>
<dbReference type="PATRIC" id="fig|294.125.peg.5549"/>
<evidence type="ECO:0000256" key="6">
    <source>
        <dbReference type="ARBA" id="ARBA00022837"/>
    </source>
</evidence>
<proteinExistence type="inferred from homology"/>
<comment type="subcellular location">
    <subcellularLocation>
        <location evidence="2">Secreted</location>
    </subcellularLocation>
</comment>
<protein>
    <submittedName>
        <fullName evidence="8">PrtC_2 protein</fullName>
        <ecNumber evidence="8">3.4.24.40</ecNumber>
    </submittedName>
</protein>
<dbReference type="Proteomes" id="UP000032210">
    <property type="component" value="Unassembled WGS sequence"/>
</dbReference>
<comment type="cofactor">
    <cofactor evidence="1">
        <name>Ca(2+)</name>
        <dbReference type="ChEBI" id="CHEBI:29108"/>
    </cofactor>
</comment>
<evidence type="ECO:0000256" key="2">
    <source>
        <dbReference type="ARBA" id="ARBA00004613"/>
    </source>
</evidence>
<dbReference type="Pfam" id="PF08548">
    <property type="entry name" value="Peptidase_M10_C"/>
    <property type="match status" value="2"/>
</dbReference>
<comment type="similarity">
    <text evidence="3">Belongs to the peptidase M10B family.</text>
</comment>
<dbReference type="PRINTS" id="PR00313">
    <property type="entry name" value="CABNDNGRPT"/>
</dbReference>
<organism evidence="8 9">
    <name type="scientific">Pseudomonas fluorescens</name>
    <dbReference type="NCBI Taxonomy" id="294"/>
    <lineage>
        <taxon>Bacteria</taxon>
        <taxon>Pseudomonadati</taxon>
        <taxon>Pseudomonadota</taxon>
        <taxon>Gammaproteobacteria</taxon>
        <taxon>Pseudomonadales</taxon>
        <taxon>Pseudomonadaceae</taxon>
        <taxon>Pseudomonas</taxon>
    </lineage>
</organism>
<dbReference type="Gene3D" id="3.40.390.10">
    <property type="entry name" value="Collagenase (Catalytic Domain)"/>
    <property type="match status" value="1"/>
</dbReference>
<dbReference type="GO" id="GO:0005615">
    <property type="term" value="C:extracellular space"/>
    <property type="evidence" value="ECO:0007669"/>
    <property type="project" value="InterPro"/>
</dbReference>
<dbReference type="InterPro" id="IPR011049">
    <property type="entry name" value="Serralysin-like_metalloprot_C"/>
</dbReference>
<dbReference type="GO" id="GO:0006508">
    <property type="term" value="P:proteolysis"/>
    <property type="evidence" value="ECO:0007669"/>
    <property type="project" value="InterPro"/>
</dbReference>
<name>A0A0D0T0T1_PSEFL</name>
<evidence type="ECO:0000313" key="9">
    <source>
        <dbReference type="Proteomes" id="UP000032210"/>
    </source>
</evidence>
<dbReference type="InterPro" id="IPR006026">
    <property type="entry name" value="Peptidase_Metallo"/>
</dbReference>
<comment type="caution">
    <text evidence="8">The sequence shown here is derived from an EMBL/GenBank/DDBJ whole genome shotgun (WGS) entry which is preliminary data.</text>
</comment>
<dbReference type="SUPFAM" id="SSF51120">
    <property type="entry name" value="beta-Roll"/>
    <property type="match status" value="2"/>
</dbReference>
<reference evidence="8 9" key="1">
    <citation type="submission" date="2015-01" db="EMBL/GenBank/DDBJ databases">
        <title>Genome sequence of the beneficial rhizobacterium Pseudomonas fluorescens 2-79.</title>
        <authorList>
            <person name="Thuermer A."/>
            <person name="Daniel R."/>
        </authorList>
    </citation>
    <scope>NUCLEOTIDE SEQUENCE [LARGE SCALE GENOMIC DNA]</scope>
    <source>
        <strain evidence="8 9">2-79</strain>
    </source>
</reference>
<evidence type="ECO:0000256" key="4">
    <source>
        <dbReference type="ARBA" id="ARBA00022525"/>
    </source>
</evidence>
<dbReference type="RefSeq" id="WP_080889138.1">
    <property type="nucleotide sequence ID" value="NZ_JXCQ01000103.1"/>
</dbReference>
<dbReference type="Gene3D" id="2.150.10.10">
    <property type="entry name" value="Serralysin-like metalloprotease, C-terminal"/>
    <property type="match status" value="2"/>
</dbReference>
<keyword evidence="4" id="KW-0964">Secreted</keyword>
<accession>A0A0D0T0T1</accession>
<dbReference type="GO" id="GO:0008237">
    <property type="term" value="F:metallopeptidase activity"/>
    <property type="evidence" value="ECO:0007669"/>
    <property type="project" value="InterPro"/>
</dbReference>
<keyword evidence="8" id="KW-0378">Hydrolase</keyword>
<gene>
    <name evidence="8" type="primary">prtC_2</name>
    <name evidence="8" type="ORF">PFLU3_53990</name>
</gene>
<dbReference type="GO" id="GO:0005509">
    <property type="term" value="F:calcium ion binding"/>
    <property type="evidence" value="ECO:0007669"/>
    <property type="project" value="InterPro"/>
</dbReference>
<evidence type="ECO:0000256" key="1">
    <source>
        <dbReference type="ARBA" id="ARBA00001913"/>
    </source>
</evidence>
<dbReference type="SUPFAM" id="SSF55486">
    <property type="entry name" value="Metalloproteases ('zincins'), catalytic domain"/>
    <property type="match status" value="1"/>
</dbReference>